<reference evidence="9" key="1">
    <citation type="submission" date="2020-05" db="EMBL/GenBank/DDBJ databases">
        <authorList>
            <person name="Chiriac C."/>
            <person name="Salcher M."/>
            <person name="Ghai R."/>
            <person name="Kavagutti S V."/>
        </authorList>
    </citation>
    <scope>NUCLEOTIDE SEQUENCE</scope>
</reference>
<sequence length="220" mass="23873">MHLSKVLIIEHASRQGTGEALCTAINAQKEFPVVARRTSPEDAPSALNLFSPQVVLVDMDSIRRSDGLALGQNIRDQNNQLKIVFMSDRANPSFAKEALLSSISGWSYWLNKPSSSVRNVLVALDDAISGDLPMDAAVLDEFLTEDNFKGILSPRQHQALNLMTQGLSNAAIATECNITTKAAERVIATASDLLGIPAGGDKFNRRVLTVLEYLKVLALK</sequence>
<dbReference type="PANTHER" id="PTHR44688:SF16">
    <property type="entry name" value="DNA-BINDING TRANSCRIPTIONAL ACTIVATOR DEVR_DOSR"/>
    <property type="match status" value="1"/>
</dbReference>
<organism evidence="9">
    <name type="scientific">freshwater metagenome</name>
    <dbReference type="NCBI Taxonomy" id="449393"/>
    <lineage>
        <taxon>unclassified sequences</taxon>
        <taxon>metagenomes</taxon>
        <taxon>ecological metagenomes</taxon>
    </lineage>
</organism>
<keyword evidence="2" id="KW-0238">DNA-binding</keyword>
<dbReference type="Pfam" id="PF00072">
    <property type="entry name" value="Response_reg"/>
    <property type="match status" value="1"/>
</dbReference>
<dbReference type="SUPFAM" id="SSF46894">
    <property type="entry name" value="C-terminal effector domain of the bipartite response regulators"/>
    <property type="match status" value="1"/>
</dbReference>
<dbReference type="GO" id="GO:0006355">
    <property type="term" value="P:regulation of DNA-templated transcription"/>
    <property type="evidence" value="ECO:0007669"/>
    <property type="project" value="InterPro"/>
</dbReference>
<dbReference type="EMBL" id="CAFBQK010000062">
    <property type="protein sequence ID" value="CAB5050082.1"/>
    <property type="molecule type" value="Genomic_DNA"/>
</dbReference>
<evidence type="ECO:0000256" key="3">
    <source>
        <dbReference type="ARBA" id="ARBA00023163"/>
    </source>
</evidence>
<keyword evidence="1" id="KW-0805">Transcription regulation</keyword>
<dbReference type="PROSITE" id="PS50110">
    <property type="entry name" value="RESPONSE_REGULATORY"/>
    <property type="match status" value="1"/>
</dbReference>
<dbReference type="EMBL" id="CAEZYB010000147">
    <property type="protein sequence ID" value="CAB4713008.1"/>
    <property type="molecule type" value="Genomic_DNA"/>
</dbReference>
<dbReference type="EMBL" id="CAFAZX010000046">
    <property type="protein sequence ID" value="CAB4843496.1"/>
    <property type="molecule type" value="Genomic_DNA"/>
</dbReference>
<dbReference type="InterPro" id="IPR016032">
    <property type="entry name" value="Sig_transdc_resp-reg_C-effctor"/>
</dbReference>
<accession>A0A6J7N8Z7</accession>
<dbReference type="Pfam" id="PF00196">
    <property type="entry name" value="GerE"/>
    <property type="match status" value="1"/>
</dbReference>
<evidence type="ECO:0000256" key="1">
    <source>
        <dbReference type="ARBA" id="ARBA00023015"/>
    </source>
</evidence>
<evidence type="ECO:0000313" key="6">
    <source>
        <dbReference type="EMBL" id="CAB4713008.1"/>
    </source>
</evidence>
<dbReference type="GO" id="GO:0003677">
    <property type="term" value="F:DNA binding"/>
    <property type="evidence" value="ECO:0007669"/>
    <property type="project" value="UniProtKB-KW"/>
</dbReference>
<evidence type="ECO:0000313" key="7">
    <source>
        <dbReference type="EMBL" id="CAB4767208.1"/>
    </source>
</evidence>
<keyword evidence="3" id="KW-0804">Transcription</keyword>
<protein>
    <submittedName>
        <fullName evidence="9">Unannotated protein</fullName>
    </submittedName>
</protein>
<dbReference type="EMBL" id="CAEZWO010000190">
    <property type="protein sequence ID" value="CAB4673713.1"/>
    <property type="molecule type" value="Genomic_DNA"/>
</dbReference>
<evidence type="ECO:0000313" key="10">
    <source>
        <dbReference type="EMBL" id="CAB5050082.1"/>
    </source>
</evidence>
<dbReference type="PANTHER" id="PTHR44688">
    <property type="entry name" value="DNA-BINDING TRANSCRIPTIONAL ACTIVATOR DEVR_DOSR"/>
    <property type="match status" value="1"/>
</dbReference>
<proteinExistence type="predicted"/>
<dbReference type="InterPro" id="IPR011006">
    <property type="entry name" value="CheY-like_superfamily"/>
</dbReference>
<dbReference type="InterPro" id="IPR001789">
    <property type="entry name" value="Sig_transdc_resp-reg_receiver"/>
</dbReference>
<evidence type="ECO:0000313" key="8">
    <source>
        <dbReference type="EMBL" id="CAB4843496.1"/>
    </source>
</evidence>
<dbReference type="GO" id="GO:0000160">
    <property type="term" value="P:phosphorelay signal transduction system"/>
    <property type="evidence" value="ECO:0007669"/>
    <property type="project" value="InterPro"/>
</dbReference>
<dbReference type="EMBL" id="CAEZZR010000019">
    <property type="protein sequence ID" value="CAB4767208.1"/>
    <property type="molecule type" value="Genomic_DNA"/>
</dbReference>
<dbReference type="EMBL" id="CAFBOJ010000129">
    <property type="protein sequence ID" value="CAB4986514.1"/>
    <property type="molecule type" value="Genomic_DNA"/>
</dbReference>
<feature type="domain" description="Response regulatory" evidence="4">
    <location>
        <begin position="1"/>
        <end position="127"/>
    </location>
</feature>
<dbReference type="InterPro" id="IPR036388">
    <property type="entry name" value="WH-like_DNA-bd_sf"/>
</dbReference>
<evidence type="ECO:0000313" key="9">
    <source>
        <dbReference type="EMBL" id="CAB4986514.1"/>
    </source>
</evidence>
<dbReference type="InterPro" id="IPR000792">
    <property type="entry name" value="Tscrpt_reg_LuxR_C"/>
</dbReference>
<gene>
    <name evidence="5" type="ORF">UFOPK2254_01403</name>
    <name evidence="6" type="ORF">UFOPK2646_01075</name>
    <name evidence="7" type="ORF">UFOPK2907_00331</name>
    <name evidence="8" type="ORF">UFOPK3241_00863</name>
    <name evidence="9" type="ORF">UFOPK3937_01054</name>
    <name evidence="10" type="ORF">UFOPK4265_00612</name>
</gene>
<evidence type="ECO:0000259" key="4">
    <source>
        <dbReference type="PROSITE" id="PS50110"/>
    </source>
</evidence>
<evidence type="ECO:0000313" key="5">
    <source>
        <dbReference type="EMBL" id="CAB4673713.1"/>
    </source>
</evidence>
<evidence type="ECO:0000256" key="2">
    <source>
        <dbReference type="ARBA" id="ARBA00023125"/>
    </source>
</evidence>
<dbReference type="SUPFAM" id="SSF52172">
    <property type="entry name" value="CheY-like"/>
    <property type="match status" value="1"/>
</dbReference>
<dbReference type="AlphaFoldDB" id="A0A6J7N8Z7"/>
<name>A0A6J7N8Z7_9ZZZZ</name>
<dbReference type="Gene3D" id="1.10.10.10">
    <property type="entry name" value="Winged helix-like DNA-binding domain superfamily/Winged helix DNA-binding domain"/>
    <property type="match status" value="1"/>
</dbReference>
<dbReference type="Gene3D" id="3.40.50.2300">
    <property type="match status" value="1"/>
</dbReference>